<evidence type="ECO:0000256" key="7">
    <source>
        <dbReference type="RuleBase" id="RU363032"/>
    </source>
</evidence>
<feature type="transmembrane region" description="Helical" evidence="7">
    <location>
        <begin position="14"/>
        <end position="34"/>
    </location>
</feature>
<gene>
    <name evidence="9" type="ORF">SAMN03080599_00743</name>
</gene>
<dbReference type="InterPro" id="IPR035906">
    <property type="entry name" value="MetI-like_sf"/>
</dbReference>
<dbReference type="RefSeq" id="WP_092589520.1">
    <property type="nucleotide sequence ID" value="NZ_FMWL01000002.1"/>
</dbReference>
<dbReference type="PANTHER" id="PTHR30151:SF38">
    <property type="entry name" value="ALIPHATIC SULFONATES TRANSPORT PERMEASE PROTEIN SSUC-RELATED"/>
    <property type="match status" value="1"/>
</dbReference>
<dbReference type="PROSITE" id="PS50928">
    <property type="entry name" value="ABC_TM1"/>
    <property type="match status" value="1"/>
</dbReference>
<dbReference type="PANTHER" id="PTHR30151">
    <property type="entry name" value="ALKANE SULFONATE ABC TRANSPORTER-RELATED, MEMBRANE SUBUNIT"/>
    <property type="match status" value="1"/>
</dbReference>
<dbReference type="OrthoDB" id="9804353at2"/>
<name>A0A1G5RTG3_9FIRM</name>
<feature type="transmembrane region" description="Helical" evidence="7">
    <location>
        <begin position="46"/>
        <end position="63"/>
    </location>
</feature>
<reference evidence="9 10" key="1">
    <citation type="submission" date="2016-10" db="EMBL/GenBank/DDBJ databases">
        <authorList>
            <person name="de Groot N.N."/>
        </authorList>
    </citation>
    <scope>NUCLEOTIDE SEQUENCE [LARGE SCALE GENOMIC DNA]</scope>
    <source>
        <strain evidence="9 10">DSM 2784</strain>
    </source>
</reference>
<feature type="domain" description="ABC transmembrane type-1" evidence="8">
    <location>
        <begin position="62"/>
        <end position="246"/>
    </location>
</feature>
<feature type="transmembrane region" description="Helical" evidence="7">
    <location>
        <begin position="185"/>
        <end position="212"/>
    </location>
</feature>
<dbReference type="Gene3D" id="1.10.3720.10">
    <property type="entry name" value="MetI-like"/>
    <property type="match status" value="1"/>
</dbReference>
<dbReference type="Pfam" id="PF00528">
    <property type="entry name" value="BPD_transp_1"/>
    <property type="match status" value="1"/>
</dbReference>
<comment type="similarity">
    <text evidence="7">Belongs to the binding-protein-dependent transport system permease family.</text>
</comment>
<keyword evidence="2 7" id="KW-0813">Transport</keyword>
<dbReference type="EMBL" id="FMWL01000002">
    <property type="protein sequence ID" value="SCZ77363.1"/>
    <property type="molecule type" value="Genomic_DNA"/>
</dbReference>
<dbReference type="SUPFAM" id="SSF161098">
    <property type="entry name" value="MetI-like"/>
    <property type="match status" value="1"/>
</dbReference>
<dbReference type="CDD" id="cd06261">
    <property type="entry name" value="TM_PBP2"/>
    <property type="match status" value="1"/>
</dbReference>
<evidence type="ECO:0000256" key="6">
    <source>
        <dbReference type="ARBA" id="ARBA00023136"/>
    </source>
</evidence>
<sequence>MKRIESLNTLQRGFLQTVYGMLAILVFWYGMHFFVGSAAIPAPHTAILRFFVLLPVVLSRHLLVSLGRIVIAISISLVLGSALGLWMGASQRVDRLLSPVVYLLYPLPKIAFLPVLMILFGLGETSKIMLIILIIIFQILVAARDGVREIPKELYFSVLSLGLGRGALYRHLILPATLPKIMTALRISVGISISILFFGENYATTYGIGYFIMNSWLMADYVEMFSGILALSLMGLLLFKAIDLLEARWCGWTRLGKG</sequence>
<keyword evidence="3" id="KW-1003">Cell membrane</keyword>
<keyword evidence="6 7" id="KW-0472">Membrane</keyword>
<proteinExistence type="inferred from homology"/>
<accession>A0A1G5RTG3</accession>
<protein>
    <submittedName>
        <fullName evidence="9">NitT/TauT family transport system permease protein</fullName>
    </submittedName>
</protein>
<evidence type="ECO:0000313" key="10">
    <source>
        <dbReference type="Proteomes" id="UP000199208"/>
    </source>
</evidence>
<evidence type="ECO:0000259" key="8">
    <source>
        <dbReference type="PROSITE" id="PS50928"/>
    </source>
</evidence>
<dbReference type="GO" id="GO:0055085">
    <property type="term" value="P:transmembrane transport"/>
    <property type="evidence" value="ECO:0007669"/>
    <property type="project" value="InterPro"/>
</dbReference>
<feature type="transmembrane region" description="Helical" evidence="7">
    <location>
        <begin position="69"/>
        <end position="88"/>
    </location>
</feature>
<keyword evidence="4 7" id="KW-0812">Transmembrane</keyword>
<feature type="transmembrane region" description="Helical" evidence="7">
    <location>
        <begin position="100"/>
        <end position="122"/>
    </location>
</feature>
<dbReference type="STRING" id="1120920.SAMN03080599_00743"/>
<evidence type="ECO:0000256" key="5">
    <source>
        <dbReference type="ARBA" id="ARBA00022989"/>
    </source>
</evidence>
<dbReference type="AlphaFoldDB" id="A0A1G5RTG3"/>
<dbReference type="GO" id="GO:0005886">
    <property type="term" value="C:plasma membrane"/>
    <property type="evidence" value="ECO:0007669"/>
    <property type="project" value="UniProtKB-SubCell"/>
</dbReference>
<dbReference type="InterPro" id="IPR000515">
    <property type="entry name" value="MetI-like"/>
</dbReference>
<comment type="subcellular location">
    <subcellularLocation>
        <location evidence="1 7">Cell membrane</location>
        <topology evidence="1 7">Multi-pass membrane protein</topology>
    </subcellularLocation>
</comment>
<keyword evidence="5 7" id="KW-1133">Transmembrane helix</keyword>
<evidence type="ECO:0000256" key="4">
    <source>
        <dbReference type="ARBA" id="ARBA00022692"/>
    </source>
</evidence>
<evidence type="ECO:0000256" key="3">
    <source>
        <dbReference type="ARBA" id="ARBA00022475"/>
    </source>
</evidence>
<keyword evidence="10" id="KW-1185">Reference proteome</keyword>
<feature type="transmembrane region" description="Helical" evidence="7">
    <location>
        <begin position="224"/>
        <end position="242"/>
    </location>
</feature>
<dbReference type="Proteomes" id="UP000199208">
    <property type="component" value="Unassembled WGS sequence"/>
</dbReference>
<organism evidence="9 10">
    <name type="scientific">Acidaminobacter hydrogenoformans DSM 2784</name>
    <dbReference type="NCBI Taxonomy" id="1120920"/>
    <lineage>
        <taxon>Bacteria</taxon>
        <taxon>Bacillati</taxon>
        <taxon>Bacillota</taxon>
        <taxon>Clostridia</taxon>
        <taxon>Peptostreptococcales</taxon>
        <taxon>Acidaminobacteraceae</taxon>
        <taxon>Acidaminobacter</taxon>
    </lineage>
</organism>
<evidence type="ECO:0000313" key="9">
    <source>
        <dbReference type="EMBL" id="SCZ77363.1"/>
    </source>
</evidence>
<evidence type="ECO:0000256" key="2">
    <source>
        <dbReference type="ARBA" id="ARBA00022448"/>
    </source>
</evidence>
<evidence type="ECO:0000256" key="1">
    <source>
        <dbReference type="ARBA" id="ARBA00004651"/>
    </source>
</evidence>